<dbReference type="Proteomes" id="UP000005408">
    <property type="component" value="Unassembled WGS sequence"/>
</dbReference>
<dbReference type="EnsemblMetazoa" id="G26231.2">
    <property type="protein sequence ID" value="G26231.2:cds"/>
    <property type="gene ID" value="G26231"/>
</dbReference>
<feature type="compositionally biased region" description="Acidic residues" evidence="1">
    <location>
        <begin position="30"/>
        <end position="43"/>
    </location>
</feature>
<sequence length="101" mass="11182">MPDIHGLCVASLPILCNFDEIDFADKETIDTETESEKEVDDDSNTASPMEVPCKSKKLSTERSSCPPHAKPEAQGQASVQRHTWTAVERHPWSDSLITLSN</sequence>
<evidence type="ECO:0000256" key="1">
    <source>
        <dbReference type="SAM" id="MobiDB-lite"/>
    </source>
</evidence>
<name>A0A8W8L1D5_MAGGI</name>
<evidence type="ECO:0000313" key="2">
    <source>
        <dbReference type="EnsemblMetazoa" id="G26231.2:cds"/>
    </source>
</evidence>
<evidence type="ECO:0000313" key="3">
    <source>
        <dbReference type="Proteomes" id="UP000005408"/>
    </source>
</evidence>
<proteinExistence type="predicted"/>
<protein>
    <submittedName>
        <fullName evidence="2">Uncharacterized protein</fullName>
    </submittedName>
</protein>
<dbReference type="AlphaFoldDB" id="A0A8W8L1D5"/>
<feature type="region of interest" description="Disordered" evidence="1">
    <location>
        <begin position="27"/>
        <end position="86"/>
    </location>
</feature>
<reference evidence="2" key="1">
    <citation type="submission" date="2022-08" db="UniProtKB">
        <authorList>
            <consortium name="EnsemblMetazoa"/>
        </authorList>
    </citation>
    <scope>IDENTIFICATION</scope>
    <source>
        <strain evidence="2">05x7-T-G4-1.051#20</strain>
    </source>
</reference>
<organism evidence="2 3">
    <name type="scientific">Magallana gigas</name>
    <name type="common">Pacific oyster</name>
    <name type="synonym">Crassostrea gigas</name>
    <dbReference type="NCBI Taxonomy" id="29159"/>
    <lineage>
        <taxon>Eukaryota</taxon>
        <taxon>Metazoa</taxon>
        <taxon>Spiralia</taxon>
        <taxon>Lophotrochozoa</taxon>
        <taxon>Mollusca</taxon>
        <taxon>Bivalvia</taxon>
        <taxon>Autobranchia</taxon>
        <taxon>Pteriomorphia</taxon>
        <taxon>Ostreida</taxon>
        <taxon>Ostreoidea</taxon>
        <taxon>Ostreidae</taxon>
        <taxon>Magallana</taxon>
    </lineage>
</organism>
<keyword evidence="3" id="KW-1185">Reference proteome</keyword>
<accession>A0A8W8L1D5</accession>